<feature type="compositionally biased region" description="Low complexity" evidence="1">
    <location>
        <begin position="191"/>
        <end position="201"/>
    </location>
</feature>
<protein>
    <submittedName>
        <fullName evidence="2">Uncharacterized protein</fullName>
    </submittedName>
</protein>
<dbReference type="EMBL" id="JAQNDO010000001">
    <property type="protein sequence ID" value="MDC0745324.1"/>
    <property type="molecule type" value="Genomic_DNA"/>
</dbReference>
<proteinExistence type="predicted"/>
<evidence type="ECO:0000313" key="3">
    <source>
        <dbReference type="Proteomes" id="UP001221411"/>
    </source>
</evidence>
<name>A0ABT5EU20_9BACT</name>
<organism evidence="2 3">
    <name type="scientific">Polyangium mundeleinium</name>
    <dbReference type="NCBI Taxonomy" id="2995306"/>
    <lineage>
        <taxon>Bacteria</taxon>
        <taxon>Pseudomonadati</taxon>
        <taxon>Myxococcota</taxon>
        <taxon>Polyangia</taxon>
        <taxon>Polyangiales</taxon>
        <taxon>Polyangiaceae</taxon>
        <taxon>Polyangium</taxon>
    </lineage>
</organism>
<accession>A0ABT5EU20</accession>
<sequence>MRAIRPLRIVPWRSGRRPVGSALLGVALALRTGLALGEEPKSAGPAVDDAAAQPVLVLLVAKGVRSPLEERAVTLVAAHVRSAGVTLKQVERPASSSATGDRIADARAVANDEGTKGVLWVEIGPQDELVLHLLEKEGGRVFRRGVPAPAGQTSAALEALANIAGSAAAELVIEGHIVTMTSLESADAGSSPAPAAEAVPVSAPPPAPPPPETRAPAPVPAPRVTPPPEAPAQPSFRRLLLSAGYTGGTFASEASWQSALALSAWWAPAPNARVGLGYEMLFEEYIKGSSSPLDVDLSRHPIVLSGGYRFLFGGRWDVDLGARSTVDIVVRDPHPVPPSAAPSPTPSTPPPLRHAVDTLVSVAPTVGLGFRIVDRLRLGAWAGVDVPLNRLSTTNQRRIDLQIAPVRFLGGLEFQVELIEPTVPRPVRAGR</sequence>
<evidence type="ECO:0000256" key="1">
    <source>
        <dbReference type="SAM" id="MobiDB-lite"/>
    </source>
</evidence>
<feature type="compositionally biased region" description="Pro residues" evidence="1">
    <location>
        <begin position="202"/>
        <end position="231"/>
    </location>
</feature>
<dbReference type="Proteomes" id="UP001221411">
    <property type="component" value="Unassembled WGS sequence"/>
</dbReference>
<dbReference type="RefSeq" id="WP_271922699.1">
    <property type="nucleotide sequence ID" value="NZ_JAQNDO010000001.1"/>
</dbReference>
<feature type="region of interest" description="Disordered" evidence="1">
    <location>
        <begin position="184"/>
        <end position="233"/>
    </location>
</feature>
<evidence type="ECO:0000313" key="2">
    <source>
        <dbReference type="EMBL" id="MDC0745324.1"/>
    </source>
</evidence>
<reference evidence="2 3" key="1">
    <citation type="submission" date="2022-11" db="EMBL/GenBank/DDBJ databases">
        <title>Minimal conservation of predation-associated metabolite biosynthetic gene clusters underscores biosynthetic potential of Myxococcota including descriptions for ten novel species: Archangium lansinium sp. nov., Myxococcus landrumus sp. nov., Nannocystis bai.</title>
        <authorList>
            <person name="Ahearne A."/>
            <person name="Stevens C."/>
            <person name="Dowd S."/>
        </authorList>
    </citation>
    <scope>NUCLEOTIDE SEQUENCE [LARGE SCALE GENOMIC DNA]</scope>
    <source>
        <strain evidence="2 3">RJM3</strain>
    </source>
</reference>
<comment type="caution">
    <text evidence="2">The sequence shown here is derived from an EMBL/GenBank/DDBJ whole genome shotgun (WGS) entry which is preliminary data.</text>
</comment>
<gene>
    <name evidence="2" type="ORF">POL67_28590</name>
</gene>
<keyword evidence="3" id="KW-1185">Reference proteome</keyword>